<protein>
    <recommendedName>
        <fullName evidence="3">Membrane metalloprotease</fullName>
    </recommendedName>
</protein>
<evidence type="ECO:0008006" key="3">
    <source>
        <dbReference type="Google" id="ProtNLM"/>
    </source>
</evidence>
<name>A0A5C6VB72_9FLAO</name>
<dbReference type="AlphaFoldDB" id="A0A5C6VB72"/>
<dbReference type="InterPro" id="IPR024079">
    <property type="entry name" value="MetalloPept_cat_dom_sf"/>
</dbReference>
<proteinExistence type="predicted"/>
<accession>A0A5C6VB72</accession>
<gene>
    <name evidence="1" type="ORF">FRX97_03405</name>
</gene>
<dbReference type="EMBL" id="VORB01000002">
    <property type="protein sequence ID" value="TXC82154.1"/>
    <property type="molecule type" value="Genomic_DNA"/>
</dbReference>
<reference evidence="1 2" key="1">
    <citation type="submission" date="2019-08" db="EMBL/GenBank/DDBJ databases">
        <title>Genome of Luteibaculum oceani JCM 18817.</title>
        <authorList>
            <person name="Bowman J.P."/>
        </authorList>
    </citation>
    <scope>NUCLEOTIDE SEQUENCE [LARGE SCALE GENOMIC DNA]</scope>
    <source>
        <strain evidence="1 2">JCM 18817</strain>
    </source>
</reference>
<sequence>MTINLKKLSLYSLIALITIIVSCDKTNLGPSSTNQSAGKFANEILSDSKYKKLVLEVLYPEGFSPNQQSLNNLTDFINQFANKPDGITVKERVIPAFSKSELTVTDIKNFEDKQRGEYPSGDKLSIFVLFTNTGYSEDTENAKVLGIAYRSTSICLFQKTIQDNSSSSVLDQKPSKTTLETTVLNHELGHLFGLVNNGTDMVDDHQDREHGAHCTTEDCLMFFQAETSANLGNLMGGNIPQLDAFCRNDISANGGK</sequence>
<dbReference type="OrthoDB" id="1121673at2"/>
<organism evidence="1 2">
    <name type="scientific">Luteibaculum oceani</name>
    <dbReference type="NCBI Taxonomy" id="1294296"/>
    <lineage>
        <taxon>Bacteria</taxon>
        <taxon>Pseudomonadati</taxon>
        <taxon>Bacteroidota</taxon>
        <taxon>Flavobacteriia</taxon>
        <taxon>Flavobacteriales</taxon>
        <taxon>Luteibaculaceae</taxon>
        <taxon>Luteibaculum</taxon>
    </lineage>
</organism>
<keyword evidence="2" id="KW-1185">Reference proteome</keyword>
<dbReference type="SUPFAM" id="SSF55486">
    <property type="entry name" value="Metalloproteases ('zincins'), catalytic domain"/>
    <property type="match status" value="1"/>
</dbReference>
<dbReference type="Proteomes" id="UP000321168">
    <property type="component" value="Unassembled WGS sequence"/>
</dbReference>
<evidence type="ECO:0000313" key="2">
    <source>
        <dbReference type="Proteomes" id="UP000321168"/>
    </source>
</evidence>
<dbReference type="PROSITE" id="PS51257">
    <property type="entry name" value="PROKAR_LIPOPROTEIN"/>
    <property type="match status" value="1"/>
</dbReference>
<evidence type="ECO:0000313" key="1">
    <source>
        <dbReference type="EMBL" id="TXC82154.1"/>
    </source>
</evidence>
<dbReference type="GO" id="GO:0008237">
    <property type="term" value="F:metallopeptidase activity"/>
    <property type="evidence" value="ECO:0007669"/>
    <property type="project" value="InterPro"/>
</dbReference>
<dbReference type="RefSeq" id="WP_147013403.1">
    <property type="nucleotide sequence ID" value="NZ_VORB01000002.1"/>
</dbReference>
<comment type="caution">
    <text evidence="1">The sequence shown here is derived from an EMBL/GenBank/DDBJ whole genome shotgun (WGS) entry which is preliminary data.</text>
</comment>
<dbReference type="Gene3D" id="3.40.390.10">
    <property type="entry name" value="Collagenase (Catalytic Domain)"/>
    <property type="match status" value="1"/>
</dbReference>